<protein>
    <submittedName>
        <fullName evidence="1">AlkZ family DNA glycosylase</fullName>
    </submittedName>
</protein>
<gene>
    <name evidence="1" type="ORF">IBL28_02955</name>
</gene>
<name>A0A926JPG7_9FLAO</name>
<sequence>MDIPASRLFSQHITQNSRNSVKDLVSYMGAMQAQDPNMIKWAVGVRLPGITEKTVEEAINRGDVVRTHLLRPTWHLVAADDLRWILRLTTPHIKSSMRSRLKQLGLTEDILARSNRIIRKALGDGNHLTRPELTAELQQAGIPTDENRSSHLLMRAELDELICSGPLKGKQTTYALLDERVPSTTVPDREESLAMLASRYFTSHAPATLQDFIWWSGLPVTDAKRAVEIIKPDFVVEKSGEQEYLLPDAFSFKKNHSEPVHALPAFDEFLISYKDRTASLPSEHHHKAVSNNGIFWPVIAVEGKIVGNWKRTVKKDRVHIETHYFESVKKDVRSEVKKAFIRFARFLDKEPGGEF</sequence>
<dbReference type="PANTHER" id="PTHR38479">
    <property type="entry name" value="LMO0824 PROTEIN"/>
    <property type="match status" value="1"/>
</dbReference>
<proteinExistence type="predicted"/>
<dbReference type="PANTHER" id="PTHR38479:SF2">
    <property type="entry name" value="WINGED HELIX DNA-BINDING DOMAIN-CONTAINING PROTEIN"/>
    <property type="match status" value="1"/>
</dbReference>
<dbReference type="EMBL" id="JACVDC010000004">
    <property type="protein sequence ID" value="MBC9794913.1"/>
    <property type="molecule type" value="Genomic_DNA"/>
</dbReference>
<evidence type="ECO:0000313" key="2">
    <source>
        <dbReference type="Proteomes" id="UP000653730"/>
    </source>
</evidence>
<evidence type="ECO:0000313" key="1">
    <source>
        <dbReference type="EMBL" id="MBC9794913.1"/>
    </source>
</evidence>
<keyword evidence="2" id="KW-1185">Reference proteome</keyword>
<dbReference type="AlphaFoldDB" id="A0A926JPG7"/>
<dbReference type="InterPro" id="IPR009351">
    <property type="entry name" value="AlkZ-like"/>
</dbReference>
<dbReference type="Proteomes" id="UP000653730">
    <property type="component" value="Unassembled WGS sequence"/>
</dbReference>
<reference evidence="1 2" key="1">
    <citation type="submission" date="2020-09" db="EMBL/GenBank/DDBJ databases">
        <title>Sinomicrobium weinanense sp. nov., a halophilic bacteria isolated from saline-alkali soil.</title>
        <authorList>
            <person name="Wu P."/>
            <person name="Ren H."/>
            <person name="Mei Y."/>
            <person name="Liang Y."/>
            <person name="Chen Z."/>
        </authorList>
    </citation>
    <scope>NUCLEOTIDE SEQUENCE [LARGE SCALE GENOMIC DNA]</scope>
    <source>
        <strain evidence="1 2">FJxs</strain>
    </source>
</reference>
<comment type="caution">
    <text evidence="1">The sequence shown here is derived from an EMBL/GenBank/DDBJ whole genome shotgun (WGS) entry which is preliminary data.</text>
</comment>
<accession>A0A926JPG7</accession>
<dbReference type="Pfam" id="PF06224">
    <property type="entry name" value="AlkZ-like"/>
    <property type="match status" value="1"/>
</dbReference>
<dbReference type="RefSeq" id="WP_187964067.1">
    <property type="nucleotide sequence ID" value="NZ_JACVDC010000004.1"/>
</dbReference>
<organism evidence="1 2">
    <name type="scientific">Sinomicrobium weinanense</name>
    <dbReference type="NCBI Taxonomy" id="2842200"/>
    <lineage>
        <taxon>Bacteria</taxon>
        <taxon>Pseudomonadati</taxon>
        <taxon>Bacteroidota</taxon>
        <taxon>Flavobacteriia</taxon>
        <taxon>Flavobacteriales</taxon>
        <taxon>Flavobacteriaceae</taxon>
        <taxon>Sinomicrobium</taxon>
    </lineage>
</organism>